<accession>A0A941GPV9</accession>
<comment type="caution">
    <text evidence="1">The sequence shown here is derived from an EMBL/GenBank/DDBJ whole genome shotgun (WGS) entry which is preliminary data.</text>
</comment>
<evidence type="ECO:0000313" key="2">
    <source>
        <dbReference type="Proteomes" id="UP000767446"/>
    </source>
</evidence>
<dbReference type="EMBL" id="JADQBC010000039">
    <property type="protein sequence ID" value="MBR8827677.1"/>
    <property type="molecule type" value="Genomic_DNA"/>
</dbReference>
<dbReference type="AlphaFoldDB" id="A0A941GPV9"/>
<reference evidence="1" key="1">
    <citation type="submission" date="2021-02" db="EMBL/GenBank/DDBJ databases">
        <title>Metagenome analyses of Stigonema ocellatum DSM 106950, Chlorogloea purpurea SAG 13.99 and Gomphosphaeria aponina DSM 107014.</title>
        <authorList>
            <person name="Marter P."/>
            <person name="Huang S."/>
        </authorList>
    </citation>
    <scope>NUCLEOTIDE SEQUENCE</scope>
    <source>
        <strain evidence="1">JP213</strain>
    </source>
</reference>
<proteinExistence type="predicted"/>
<sequence length="50" mass="5933">MVNYQLSTINYQLSTLLSNLAQNRFVWYIGMDKISQVLLSFLQNEPYFKV</sequence>
<gene>
    <name evidence="1" type="ORF">DSM107014_07175</name>
</gene>
<evidence type="ECO:0000313" key="1">
    <source>
        <dbReference type="EMBL" id="MBR8827677.1"/>
    </source>
</evidence>
<protein>
    <submittedName>
        <fullName evidence="1">Uncharacterized protein</fullName>
    </submittedName>
</protein>
<name>A0A941GPV9_9CHRO</name>
<organism evidence="1 2">
    <name type="scientific">Gomphosphaeria aponina SAG 52.96 = DSM 107014</name>
    <dbReference type="NCBI Taxonomy" id="1521640"/>
    <lineage>
        <taxon>Bacteria</taxon>
        <taxon>Bacillati</taxon>
        <taxon>Cyanobacteriota</taxon>
        <taxon>Cyanophyceae</taxon>
        <taxon>Oscillatoriophycideae</taxon>
        <taxon>Chroococcales</taxon>
        <taxon>Gomphosphaeriaceae</taxon>
        <taxon>Gomphosphaeria</taxon>
    </lineage>
</organism>
<dbReference type="Proteomes" id="UP000767446">
    <property type="component" value="Unassembled WGS sequence"/>
</dbReference>